<comment type="caution">
    <text evidence="4">The sequence shown here is derived from an EMBL/GenBank/DDBJ whole genome shotgun (WGS) entry which is preliminary data.</text>
</comment>
<dbReference type="SUPFAM" id="SSF56954">
    <property type="entry name" value="Outer membrane efflux proteins (OEP)"/>
    <property type="match status" value="1"/>
</dbReference>
<dbReference type="InterPro" id="IPR003423">
    <property type="entry name" value="OMP_efflux"/>
</dbReference>
<evidence type="ECO:0000256" key="2">
    <source>
        <dbReference type="SAM" id="Coils"/>
    </source>
</evidence>
<reference evidence="4 5" key="1">
    <citation type="submission" date="2018-07" db="EMBL/GenBank/DDBJ databases">
        <title>Chryseobacterium lacus sp. nov., isolated from lake water.</title>
        <authorList>
            <person name="Li C.-M."/>
        </authorList>
    </citation>
    <scope>NUCLEOTIDE SEQUENCE [LARGE SCALE GENOMIC DNA]</scope>
    <source>
        <strain evidence="4 5">YLOS41</strain>
    </source>
</reference>
<sequence length="426" mass="49388">MISYNFRETPYKERQVTTFNIQFKFFISSCLFFIFFSVNAQTPISLQEAIDTALLNNRTVKNERLRSEYQQQLIKSGKMIPATELLGEYGQINSVYNDTRIGMSQTISFPKVYTRQKELLNEEWKSSVLNVNVQEAQLVKQVSQVFYKLVYFHQKKELLQKTDALFSEFLQKATLRFKAGESNILEKTTAENQRGQIALQLQQLEQDIAILHLHFQLLLNTDTEFSPAAEAFHDVILNPDTNVLISHPEMKWWFHRKEIAEANTRLEKSKLLPDISLAYNIMGMRGVNANDKMYDATPQFHSVQVGLGIPIFTGGQKAKINASKINESLAMNEYEAKLQQFEKEYRSAFLTYQKYSDAVYFYENTALQNAEKITKTANIQFLNGEINYLEWVLLINQVIVIQSDYIQAVSDRNQAVTELNFYNNKK</sequence>
<dbReference type="GO" id="GO:0015562">
    <property type="term" value="F:efflux transmembrane transporter activity"/>
    <property type="evidence" value="ECO:0007669"/>
    <property type="project" value="InterPro"/>
</dbReference>
<proteinExistence type="inferred from homology"/>
<keyword evidence="3" id="KW-0472">Membrane</keyword>
<dbReference type="PANTHER" id="PTHR30203">
    <property type="entry name" value="OUTER MEMBRANE CATION EFFLUX PROTEIN"/>
    <property type="match status" value="1"/>
</dbReference>
<dbReference type="Pfam" id="PF02321">
    <property type="entry name" value="OEP"/>
    <property type="match status" value="1"/>
</dbReference>
<name>A0A368MVH2_9FLAO</name>
<dbReference type="InterPro" id="IPR010131">
    <property type="entry name" value="MdtP/NodT-like"/>
</dbReference>
<keyword evidence="3" id="KW-0812">Transmembrane</keyword>
<evidence type="ECO:0000313" key="4">
    <source>
        <dbReference type="EMBL" id="RCU42192.1"/>
    </source>
</evidence>
<protein>
    <submittedName>
        <fullName evidence="4">TolC family protein</fullName>
    </submittedName>
</protein>
<dbReference type="Proteomes" id="UP000252172">
    <property type="component" value="Unassembled WGS sequence"/>
</dbReference>
<evidence type="ECO:0000256" key="3">
    <source>
        <dbReference type="SAM" id="Phobius"/>
    </source>
</evidence>
<dbReference type="EMBL" id="QPIE01000007">
    <property type="protein sequence ID" value="RCU42192.1"/>
    <property type="molecule type" value="Genomic_DNA"/>
</dbReference>
<dbReference type="AlphaFoldDB" id="A0A368MVH2"/>
<gene>
    <name evidence="4" type="ORF">DQ356_09650</name>
</gene>
<feature type="coiled-coil region" evidence="2">
    <location>
        <begin position="324"/>
        <end position="351"/>
    </location>
</feature>
<feature type="transmembrane region" description="Helical" evidence="3">
    <location>
        <begin position="21"/>
        <end position="38"/>
    </location>
</feature>
<keyword evidence="5" id="KW-1185">Reference proteome</keyword>
<accession>A0A368MVH2</accession>
<dbReference type="Gene3D" id="1.20.1600.10">
    <property type="entry name" value="Outer membrane efflux proteins (OEP)"/>
    <property type="match status" value="1"/>
</dbReference>
<keyword evidence="2" id="KW-0175">Coiled coil</keyword>
<evidence type="ECO:0000256" key="1">
    <source>
        <dbReference type="ARBA" id="ARBA00007613"/>
    </source>
</evidence>
<organism evidence="4 5">
    <name type="scientific">Chryseobacterium lacus</name>
    <dbReference type="NCBI Taxonomy" id="2058346"/>
    <lineage>
        <taxon>Bacteria</taxon>
        <taxon>Pseudomonadati</taxon>
        <taxon>Bacteroidota</taxon>
        <taxon>Flavobacteriia</taxon>
        <taxon>Flavobacteriales</taxon>
        <taxon>Weeksellaceae</taxon>
        <taxon>Chryseobacterium group</taxon>
        <taxon>Chryseobacterium</taxon>
    </lineage>
</organism>
<evidence type="ECO:0000313" key="5">
    <source>
        <dbReference type="Proteomes" id="UP000252172"/>
    </source>
</evidence>
<keyword evidence="3" id="KW-1133">Transmembrane helix</keyword>
<dbReference type="OrthoDB" id="712316at2"/>
<comment type="similarity">
    <text evidence="1">Belongs to the outer membrane factor (OMF) (TC 1.B.17) family.</text>
</comment>